<dbReference type="EMBL" id="PCGY01000002">
    <property type="protein sequence ID" value="PKU93432.1"/>
    <property type="molecule type" value="Genomic_DNA"/>
</dbReference>
<protein>
    <submittedName>
        <fullName evidence="2">Uncharacterized protein</fullName>
    </submittedName>
</protein>
<name>A0A2N3QP85_9BIFI</name>
<evidence type="ECO:0000313" key="3">
    <source>
        <dbReference type="Proteomes" id="UP000233727"/>
    </source>
</evidence>
<comment type="caution">
    <text evidence="2">The sequence shown here is derived from an EMBL/GenBank/DDBJ whole genome shotgun (WGS) entry which is preliminary data.</text>
</comment>
<reference evidence="2 3" key="1">
    <citation type="submission" date="2017-10" db="EMBL/GenBank/DDBJ databases">
        <title>Bifidobacterium genomics.</title>
        <authorList>
            <person name="Lugli G.A."/>
            <person name="Milani C."/>
            <person name="Mancabelli L."/>
        </authorList>
    </citation>
    <scope>NUCLEOTIDE SEQUENCE [LARGE SCALE GENOMIC DNA]</scope>
    <source>
        <strain evidence="2 3">1542B</strain>
    </source>
</reference>
<dbReference type="Proteomes" id="UP000233727">
    <property type="component" value="Unassembled WGS sequence"/>
</dbReference>
<feature type="region of interest" description="Disordered" evidence="1">
    <location>
        <begin position="32"/>
        <end position="73"/>
    </location>
</feature>
<evidence type="ECO:0000256" key="1">
    <source>
        <dbReference type="SAM" id="MobiDB-lite"/>
    </source>
</evidence>
<feature type="compositionally biased region" description="Low complexity" evidence="1">
    <location>
        <begin position="32"/>
        <end position="41"/>
    </location>
</feature>
<evidence type="ECO:0000313" key="2">
    <source>
        <dbReference type="EMBL" id="PKU93432.1"/>
    </source>
</evidence>
<organism evidence="2 3">
    <name type="scientific">Bifidobacterium thermophilum</name>
    <dbReference type="NCBI Taxonomy" id="33905"/>
    <lineage>
        <taxon>Bacteria</taxon>
        <taxon>Bacillati</taxon>
        <taxon>Actinomycetota</taxon>
        <taxon>Actinomycetes</taxon>
        <taxon>Bifidobacteriales</taxon>
        <taxon>Bifidobacteriaceae</taxon>
        <taxon>Bifidobacterium</taxon>
    </lineage>
</organism>
<sequence>MGSGDDCDECNSAASVRVSLAVCVSASASITASASTNISPADSNNTNGHTRGHHTDSAASKRAGSIRRNEDIA</sequence>
<dbReference type="AlphaFoldDB" id="A0A2N3QP85"/>
<accession>A0A2N3QP85</accession>
<gene>
    <name evidence="2" type="ORF">CQR47_0206</name>
</gene>
<proteinExistence type="predicted"/>